<proteinExistence type="predicted"/>
<dbReference type="InterPro" id="IPR016024">
    <property type="entry name" value="ARM-type_fold"/>
</dbReference>
<dbReference type="InterPro" id="IPR027107">
    <property type="entry name" value="Tuberin/Ral-act_asu"/>
</dbReference>
<feature type="region of interest" description="Disordered" evidence="1">
    <location>
        <begin position="923"/>
        <end position="944"/>
    </location>
</feature>
<dbReference type="EMBL" id="CAJDYZ010006387">
    <property type="protein sequence ID" value="CAD1473352.1"/>
    <property type="molecule type" value="Genomic_DNA"/>
</dbReference>
<feature type="compositionally biased region" description="Polar residues" evidence="1">
    <location>
        <begin position="1350"/>
        <end position="1371"/>
    </location>
</feature>
<evidence type="ECO:0000256" key="1">
    <source>
        <dbReference type="SAM" id="MobiDB-lite"/>
    </source>
</evidence>
<dbReference type="OrthoDB" id="5797019at2759"/>
<dbReference type="InterPro" id="IPR003913">
    <property type="entry name" value="Tuberin"/>
</dbReference>
<dbReference type="InterPro" id="IPR011989">
    <property type="entry name" value="ARM-like"/>
</dbReference>
<feature type="non-terminal residue" evidence="4">
    <location>
        <position position="1"/>
    </location>
</feature>
<dbReference type="SUPFAM" id="SSF48371">
    <property type="entry name" value="ARM repeat"/>
    <property type="match status" value="1"/>
</dbReference>
<dbReference type="GO" id="GO:0005096">
    <property type="term" value="F:GTPase activator activity"/>
    <property type="evidence" value="ECO:0007669"/>
    <property type="project" value="InterPro"/>
</dbReference>
<dbReference type="GO" id="GO:0032007">
    <property type="term" value="P:negative regulation of TOR signaling"/>
    <property type="evidence" value="ECO:0007669"/>
    <property type="project" value="InterPro"/>
</dbReference>
<feature type="compositionally biased region" description="Polar residues" evidence="1">
    <location>
        <begin position="1055"/>
        <end position="1067"/>
    </location>
</feature>
<evidence type="ECO:0000313" key="4">
    <source>
        <dbReference type="EMBL" id="CAD1473352.1"/>
    </source>
</evidence>
<feature type="compositionally biased region" description="Polar residues" evidence="1">
    <location>
        <begin position="1076"/>
        <end position="1095"/>
    </location>
</feature>
<sequence length="1394" mass="158165">NYKNREDFTLTHDLEKEISPESPVHHRTKAIKDLCDAVLNQQWEDVGRLYKAAERLWYLVQDLLGKDVPREHRHVTLNFLRCLVQGQYSKLSSLMRVKFFMVVKEHNIPEDIGPRLELLQSLTENGKDILHLEDRMGPFLLDWMPIVTTGDGKRGAEFLSLLVNVIKFNSAYIDEDIISGLVQYICHLCYCSNISEVVSGCLEALDAIVCYSNLQSDSLQTFIIALCRSVNVETYCQISWKIMRNLLGTHMGHSALYTMCRLLQDTNFQRDVRLLRGAVFYVNMGLWGTHKIQKLECTPTSVLPSFYQALKCNHPIVMYEVTLSIQRLVNKYGAELWDPTWSIILDIIEEIISHTETSNQPATKQVSVNLHETINSIENLLDSNHYNGCVQRFYDLVERCSDARPEGSVLKLIEYRAQTIGPTHYQWQSKLANLMERYYKIETRTNVRMKVLDVLTNVVQVNRSRYEDELIERTIVPYFQHVDMDSDITIRNGVAHLLVDLCLECDTKRCLELLDILEKVINKPFISDAPVTKDGDIKDVKTAVVGVIKILTSKIYYLPSSHAIRAYKVLVNHLEQHYKEPTVFHDISTIRYLIFECFLKIRANTLYHLGFLDTQNSSITKFSPYLVLEHATTERMNSGGGGNSPPPVSPAPLQHLSCQITHMSLAHACKAVISCIKSEKDWKVLQLVLKELPQVMQNRALILSRHSNDIDYFATALCSMVSDKSLRLPESLYNVPPKFTLSEFRVHVFPVLASLASYHAHLEPNLQQRLIKCLEVGLTAKCASQCVTSLTTCILEMRDAMNKLLSEVLLNLSKISATVHIAIPILEFLSTLTRLPKVFASFIGDQYMSVFAILLPYTNPFKYDHYTVSLAHHVIAVWFLKCRLPFRRDFVRFITTGLKANVIVPFEEGHLMKSDFNFINEDSSNRKRSSSLTEQGSRGRRERPIMANRMIGDNKVSDLKPPIDEALMTFHVELTETCIDLMARYTFSTYSARPKRLSAADFLLKEGQSMTWLLGNKLITVTTSGCSNKAMRNGLCDNCWVVCKPGPQSPEHSKTSQSTLRRASSTETAKEDKLSRQSSGGHGSSTANTAANSPTEELKKTSEDLDPTKKDHPTEKVNKDQAELSKLEQILNSEKQEEHVLCACWCQGWAEIYVRRPTGDMSWIMRIQNSMQFETNVDFPVYDIMALYRPNQDLMQKQPESTFECSGDEAEDTMDKNIDQVRGDYNMKSVISSVSSGPIAIPGSPARPSPSRQSSRDSLESLEDGEDDLRRSRNPVRRSNSSPEMSANWKNPFLNKEKQNLQQVDRDLSSADIEVKLDAELKKPAKTTYAKDMRVSCEAIPEEMFGMGTTPPSENTSDHPTALRSQRSYPGATQVTQIITTTSNTVPPSPTTIQ</sequence>
<dbReference type="InterPro" id="IPR018515">
    <property type="entry name" value="Tuberin-type_domain"/>
</dbReference>
<feature type="non-terminal residue" evidence="4">
    <location>
        <position position="1394"/>
    </location>
</feature>
<feature type="region of interest" description="Disordered" evidence="1">
    <location>
        <begin position="1236"/>
        <end position="1294"/>
    </location>
</feature>
<dbReference type="Pfam" id="PF11864">
    <property type="entry name" value="DUF3384"/>
    <property type="match status" value="1"/>
</dbReference>
<dbReference type="GO" id="GO:0046627">
    <property type="term" value="P:negative regulation of insulin receptor signaling pathway"/>
    <property type="evidence" value="ECO:0007669"/>
    <property type="project" value="TreeGrafter"/>
</dbReference>
<organism evidence="4 5">
    <name type="scientific">Heterotrigona itama</name>
    <dbReference type="NCBI Taxonomy" id="395501"/>
    <lineage>
        <taxon>Eukaryota</taxon>
        <taxon>Metazoa</taxon>
        <taxon>Ecdysozoa</taxon>
        <taxon>Arthropoda</taxon>
        <taxon>Hexapoda</taxon>
        <taxon>Insecta</taxon>
        <taxon>Pterygota</taxon>
        <taxon>Neoptera</taxon>
        <taxon>Endopterygota</taxon>
        <taxon>Hymenoptera</taxon>
        <taxon>Apocrita</taxon>
        <taxon>Aculeata</taxon>
        <taxon>Apoidea</taxon>
        <taxon>Anthophila</taxon>
        <taxon>Apidae</taxon>
        <taxon>Heterotrigona</taxon>
    </lineage>
</organism>
<evidence type="ECO:0000259" key="3">
    <source>
        <dbReference type="Pfam" id="PF11864"/>
    </source>
</evidence>
<feature type="domain" description="Tuberin N-terminal" evidence="3">
    <location>
        <begin position="25"/>
        <end position="455"/>
    </location>
</feature>
<dbReference type="GO" id="GO:0005634">
    <property type="term" value="C:nucleus"/>
    <property type="evidence" value="ECO:0007669"/>
    <property type="project" value="InterPro"/>
</dbReference>
<feature type="compositionally biased region" description="Basic and acidic residues" evidence="1">
    <location>
        <begin position="1096"/>
        <end position="1121"/>
    </location>
</feature>
<feature type="region of interest" description="Disordered" evidence="1">
    <location>
        <begin position="1047"/>
        <end position="1121"/>
    </location>
</feature>
<name>A0A6V7H1Q7_9HYME</name>
<dbReference type="GO" id="GO:0051726">
    <property type="term" value="P:regulation of cell cycle"/>
    <property type="evidence" value="ECO:0007669"/>
    <property type="project" value="TreeGrafter"/>
</dbReference>
<dbReference type="InterPro" id="IPR024584">
    <property type="entry name" value="Tuberin_N"/>
</dbReference>
<gene>
    <name evidence="4" type="ORF">MHI_LOCUS372860</name>
</gene>
<feature type="domain" description="Tuberin-type" evidence="2">
    <location>
        <begin position="536"/>
        <end position="885"/>
    </location>
</feature>
<comment type="caution">
    <text evidence="4">The sequence shown here is derived from an EMBL/GenBank/DDBJ whole genome shotgun (WGS) entry which is preliminary data.</text>
</comment>
<keyword evidence="5" id="KW-1185">Reference proteome</keyword>
<dbReference type="GO" id="GO:0033596">
    <property type="term" value="C:TSC1-TSC2 complex"/>
    <property type="evidence" value="ECO:0007669"/>
    <property type="project" value="InterPro"/>
</dbReference>
<dbReference type="GO" id="GO:0030178">
    <property type="term" value="P:negative regulation of Wnt signaling pathway"/>
    <property type="evidence" value="ECO:0007669"/>
    <property type="project" value="TreeGrafter"/>
</dbReference>
<feature type="compositionally biased region" description="Low complexity" evidence="1">
    <location>
        <begin position="1237"/>
        <end position="1253"/>
    </location>
</feature>
<dbReference type="GO" id="GO:0051898">
    <property type="term" value="P:negative regulation of phosphatidylinositol 3-kinase/protein kinase B signal transduction"/>
    <property type="evidence" value="ECO:0007669"/>
    <property type="project" value="TreeGrafter"/>
</dbReference>
<accession>A0A6V7H1Q7</accession>
<dbReference type="Pfam" id="PF03542">
    <property type="entry name" value="Tuberin"/>
    <property type="match status" value="1"/>
</dbReference>
<reference evidence="4" key="1">
    <citation type="submission" date="2020-07" db="EMBL/GenBank/DDBJ databases">
        <authorList>
            <person name="Nazaruddin N."/>
        </authorList>
    </citation>
    <scope>NUCLEOTIDE SEQUENCE</scope>
</reference>
<evidence type="ECO:0000259" key="2">
    <source>
        <dbReference type="Pfam" id="PF03542"/>
    </source>
</evidence>
<protein>
    <recommendedName>
        <fullName evidence="6">Tuberin</fullName>
    </recommendedName>
</protein>
<dbReference type="Proteomes" id="UP000752696">
    <property type="component" value="Unassembled WGS sequence"/>
</dbReference>
<feature type="region of interest" description="Disordered" evidence="1">
    <location>
        <begin position="1347"/>
        <end position="1371"/>
    </location>
</feature>
<evidence type="ECO:0008006" key="6">
    <source>
        <dbReference type="Google" id="ProtNLM"/>
    </source>
</evidence>
<dbReference type="Gene3D" id="1.25.10.10">
    <property type="entry name" value="Leucine-rich Repeat Variant"/>
    <property type="match status" value="1"/>
</dbReference>
<dbReference type="PANTHER" id="PTHR10063">
    <property type="entry name" value="TUBERIN"/>
    <property type="match status" value="1"/>
</dbReference>
<dbReference type="PRINTS" id="PR01431">
    <property type="entry name" value="TUBERIN"/>
</dbReference>
<dbReference type="PANTHER" id="PTHR10063:SF0">
    <property type="entry name" value="TUBERIN"/>
    <property type="match status" value="1"/>
</dbReference>
<evidence type="ECO:0000313" key="5">
    <source>
        <dbReference type="Proteomes" id="UP000752696"/>
    </source>
</evidence>